<feature type="transmembrane region" description="Helical" evidence="1">
    <location>
        <begin position="7"/>
        <end position="28"/>
    </location>
</feature>
<keyword evidence="1" id="KW-1133">Transmembrane helix</keyword>
<name>A0ABU0BRA7_9HYPH</name>
<organism evidence="2 3">
    <name type="scientific">Pararhizobium capsulatum DSM 1112</name>
    <dbReference type="NCBI Taxonomy" id="1121113"/>
    <lineage>
        <taxon>Bacteria</taxon>
        <taxon>Pseudomonadati</taxon>
        <taxon>Pseudomonadota</taxon>
        <taxon>Alphaproteobacteria</taxon>
        <taxon>Hyphomicrobiales</taxon>
        <taxon>Rhizobiaceae</taxon>
        <taxon>Rhizobium/Agrobacterium group</taxon>
        <taxon>Pararhizobium</taxon>
    </lineage>
</organism>
<keyword evidence="1" id="KW-0812">Transmembrane</keyword>
<accession>A0ABU0BRA7</accession>
<evidence type="ECO:0000313" key="3">
    <source>
        <dbReference type="Proteomes" id="UP001230207"/>
    </source>
</evidence>
<sequence>MTTIMNYFAWFDAVILCTIGVLVLLSLYTGEDTGET</sequence>
<dbReference type="EMBL" id="JAUSVF010000001">
    <property type="protein sequence ID" value="MDQ0320791.1"/>
    <property type="molecule type" value="Genomic_DNA"/>
</dbReference>
<evidence type="ECO:0000313" key="2">
    <source>
        <dbReference type="EMBL" id="MDQ0320791.1"/>
    </source>
</evidence>
<proteinExistence type="predicted"/>
<protein>
    <submittedName>
        <fullName evidence="2">Uncharacterized protein</fullName>
    </submittedName>
</protein>
<comment type="caution">
    <text evidence="2">The sequence shown here is derived from an EMBL/GenBank/DDBJ whole genome shotgun (WGS) entry which is preliminary data.</text>
</comment>
<evidence type="ECO:0000256" key="1">
    <source>
        <dbReference type="SAM" id="Phobius"/>
    </source>
</evidence>
<reference evidence="2 3" key="1">
    <citation type="submission" date="2023-07" db="EMBL/GenBank/DDBJ databases">
        <title>Genomic Encyclopedia of Type Strains, Phase IV (KMG-IV): sequencing the most valuable type-strain genomes for metagenomic binning, comparative biology and taxonomic classification.</title>
        <authorList>
            <person name="Goeker M."/>
        </authorList>
    </citation>
    <scope>NUCLEOTIDE SEQUENCE [LARGE SCALE GENOMIC DNA]</scope>
    <source>
        <strain evidence="2 3">DSM 1112</strain>
    </source>
</reference>
<keyword evidence="3" id="KW-1185">Reference proteome</keyword>
<gene>
    <name evidence="2" type="ORF">QO002_002929</name>
</gene>
<keyword evidence="1" id="KW-0472">Membrane</keyword>
<dbReference type="Proteomes" id="UP001230207">
    <property type="component" value="Unassembled WGS sequence"/>
</dbReference>